<evidence type="ECO:0000256" key="5">
    <source>
        <dbReference type="SAM" id="Phobius"/>
    </source>
</evidence>
<feature type="transmembrane region" description="Helical" evidence="5">
    <location>
        <begin position="260"/>
        <end position="290"/>
    </location>
</feature>
<gene>
    <name evidence="7" type="ORF">U0035_05780</name>
</gene>
<feature type="transmembrane region" description="Helical" evidence="5">
    <location>
        <begin position="388"/>
        <end position="408"/>
    </location>
</feature>
<feature type="transmembrane region" description="Helical" evidence="5">
    <location>
        <begin position="118"/>
        <end position="136"/>
    </location>
</feature>
<dbReference type="Pfam" id="PF04932">
    <property type="entry name" value="Wzy_C"/>
    <property type="match status" value="1"/>
</dbReference>
<feature type="transmembrane region" description="Helical" evidence="5">
    <location>
        <begin position="453"/>
        <end position="473"/>
    </location>
</feature>
<protein>
    <submittedName>
        <fullName evidence="7">O-antigen ligase family protein</fullName>
    </submittedName>
</protein>
<dbReference type="RefSeq" id="WP_162817733.1">
    <property type="nucleotide sequence ID" value="NZ_CP139960.1"/>
</dbReference>
<organism evidence="7 8">
    <name type="scientific">Niabella yanshanensis</name>
    <dbReference type="NCBI Taxonomy" id="577386"/>
    <lineage>
        <taxon>Bacteria</taxon>
        <taxon>Pseudomonadati</taxon>
        <taxon>Bacteroidota</taxon>
        <taxon>Chitinophagia</taxon>
        <taxon>Chitinophagales</taxon>
        <taxon>Chitinophagaceae</taxon>
        <taxon>Niabella</taxon>
    </lineage>
</organism>
<accession>A0ABZ0WC45</accession>
<keyword evidence="8" id="KW-1185">Reference proteome</keyword>
<feature type="transmembrane region" description="Helical" evidence="5">
    <location>
        <begin position="148"/>
        <end position="166"/>
    </location>
</feature>
<proteinExistence type="predicted"/>
<evidence type="ECO:0000256" key="4">
    <source>
        <dbReference type="ARBA" id="ARBA00023136"/>
    </source>
</evidence>
<feature type="domain" description="O-antigen ligase-related" evidence="6">
    <location>
        <begin position="263"/>
        <end position="401"/>
    </location>
</feature>
<feature type="transmembrane region" description="Helical" evidence="5">
    <location>
        <begin position="40"/>
        <end position="57"/>
    </location>
</feature>
<dbReference type="EMBL" id="CP139960">
    <property type="protein sequence ID" value="WQD39655.1"/>
    <property type="molecule type" value="Genomic_DNA"/>
</dbReference>
<keyword evidence="7" id="KW-0436">Ligase</keyword>
<name>A0ABZ0WC45_9BACT</name>
<feature type="transmembrane region" description="Helical" evidence="5">
    <location>
        <begin position="428"/>
        <end position="447"/>
    </location>
</feature>
<evidence type="ECO:0000259" key="6">
    <source>
        <dbReference type="Pfam" id="PF04932"/>
    </source>
</evidence>
<feature type="transmembrane region" description="Helical" evidence="5">
    <location>
        <begin position="296"/>
        <end position="326"/>
    </location>
</feature>
<feature type="transmembrane region" description="Helical" evidence="5">
    <location>
        <begin position="16"/>
        <end position="34"/>
    </location>
</feature>
<dbReference type="InterPro" id="IPR051533">
    <property type="entry name" value="WaaL-like"/>
</dbReference>
<comment type="subcellular location">
    <subcellularLocation>
        <location evidence="1">Membrane</location>
        <topology evidence="1">Multi-pass membrane protein</topology>
    </subcellularLocation>
</comment>
<keyword evidence="2 5" id="KW-0812">Transmembrane</keyword>
<evidence type="ECO:0000256" key="3">
    <source>
        <dbReference type="ARBA" id="ARBA00022989"/>
    </source>
</evidence>
<feature type="transmembrane region" description="Helical" evidence="5">
    <location>
        <begin position="347"/>
        <end position="368"/>
    </location>
</feature>
<evidence type="ECO:0000313" key="7">
    <source>
        <dbReference type="EMBL" id="WQD39655.1"/>
    </source>
</evidence>
<dbReference type="PANTHER" id="PTHR37422">
    <property type="entry name" value="TEICHURONIC ACID BIOSYNTHESIS PROTEIN TUAE"/>
    <property type="match status" value="1"/>
</dbReference>
<dbReference type="PANTHER" id="PTHR37422:SF23">
    <property type="entry name" value="TEICHURONIC ACID BIOSYNTHESIS PROTEIN TUAE"/>
    <property type="match status" value="1"/>
</dbReference>
<keyword evidence="3 5" id="KW-1133">Transmembrane helix</keyword>
<evidence type="ECO:0000256" key="1">
    <source>
        <dbReference type="ARBA" id="ARBA00004141"/>
    </source>
</evidence>
<feature type="transmembrane region" description="Helical" evidence="5">
    <location>
        <begin position="227"/>
        <end position="248"/>
    </location>
</feature>
<feature type="transmembrane region" description="Helical" evidence="5">
    <location>
        <begin position="62"/>
        <end position="79"/>
    </location>
</feature>
<dbReference type="GO" id="GO:0016874">
    <property type="term" value="F:ligase activity"/>
    <property type="evidence" value="ECO:0007669"/>
    <property type="project" value="UniProtKB-KW"/>
</dbReference>
<dbReference type="InterPro" id="IPR007016">
    <property type="entry name" value="O-antigen_ligase-rel_domated"/>
</dbReference>
<keyword evidence="4 5" id="KW-0472">Membrane</keyword>
<feature type="transmembrane region" description="Helical" evidence="5">
    <location>
        <begin position="85"/>
        <end position="106"/>
    </location>
</feature>
<dbReference type="Proteomes" id="UP001325680">
    <property type="component" value="Chromosome"/>
</dbReference>
<reference evidence="7 8" key="1">
    <citation type="submission" date="2023-12" db="EMBL/GenBank/DDBJ databases">
        <title>Genome sequencing and assembly of bacterial species from a model synthetic community.</title>
        <authorList>
            <person name="Hogle S.L."/>
        </authorList>
    </citation>
    <scope>NUCLEOTIDE SEQUENCE [LARGE SCALE GENOMIC DNA]</scope>
    <source>
        <strain evidence="7 8">HAMBI_3031</strain>
    </source>
</reference>
<evidence type="ECO:0000256" key="2">
    <source>
        <dbReference type="ARBA" id="ARBA00022692"/>
    </source>
</evidence>
<sequence>MRKLSDQIRMSTKERLLIALGLVLALIIGVVAVLNENYAITFVPIMLLAFVIYLILVFRDPFFGLVILIIYCFVLFFFYREIGHLPYGVGIEFFLLMTWLSVWYNADKLNFSLLNTNLTWLYMGWLALCILQLFNPAGGSPRGWLAEIRGMGIYPVAISGLGLLLINSKERISQILKLLLTISFLGALYGMKQKYIGLSAGDRQFVEDFPTHLIWGQLRVFSFYIDAGQYGASMAVFVVVALVLAVGLKNTKIKLALLASVPLFGIAMLISGTRGAFFALIAGGGFALLLTKKFKILLAGCVILGLFVGFLKFTTIGSGNYAIFRFRSALDPKDASLNLRFINQKKLADYLSSHPFGGGLGVIGAFGHEYNADQYLSTIEPDSYWVKVWAQTGIVGFTLWFCMIMYLLGKGLGITWGIRDPNLKVKLIALNAGIAGIFACSYGNEVINNMPSNIFVNLAFAMVFNAAALENAVRNNKTE</sequence>
<feature type="transmembrane region" description="Helical" evidence="5">
    <location>
        <begin position="175"/>
        <end position="191"/>
    </location>
</feature>
<evidence type="ECO:0000313" key="8">
    <source>
        <dbReference type="Proteomes" id="UP001325680"/>
    </source>
</evidence>